<dbReference type="SUPFAM" id="SSF46785">
    <property type="entry name" value="Winged helix' DNA-binding domain"/>
    <property type="match status" value="1"/>
</dbReference>
<dbReference type="Gene3D" id="1.10.10.10">
    <property type="entry name" value="Winged helix-like DNA-binding domain superfamily/Winged helix DNA-binding domain"/>
    <property type="match status" value="1"/>
</dbReference>
<reference evidence="2 5" key="2">
    <citation type="submission" date="2019-04" db="EMBL/GenBank/DDBJ databases">
        <title>Isolation and culture of sulfate reducing bacteria from the cold seep of the South China Sea.</title>
        <authorList>
            <person name="Sun C."/>
            <person name="Liu R."/>
        </authorList>
    </citation>
    <scope>NUCLEOTIDE SEQUENCE [LARGE SCALE GENOMIC DNA]</scope>
    <source>
        <strain evidence="2 5">CS1</strain>
    </source>
</reference>
<dbReference type="Proteomes" id="UP000434052">
    <property type="component" value="Unassembled WGS sequence"/>
</dbReference>
<accession>A0A6P1ZH76</accession>
<organism evidence="3 4">
    <name type="scientific">Oceanidesulfovibrio marinus</name>
    <dbReference type="NCBI Taxonomy" id="370038"/>
    <lineage>
        <taxon>Bacteria</taxon>
        <taxon>Pseudomonadati</taxon>
        <taxon>Thermodesulfobacteriota</taxon>
        <taxon>Desulfovibrionia</taxon>
        <taxon>Desulfovibrionales</taxon>
        <taxon>Desulfovibrionaceae</taxon>
        <taxon>Oceanidesulfovibrio</taxon>
    </lineage>
</organism>
<protein>
    <submittedName>
        <fullName evidence="2">LysR family transcriptional regulator</fullName>
    </submittedName>
    <submittedName>
        <fullName evidence="3">ModE family transcriptional regulator</fullName>
    </submittedName>
</protein>
<dbReference type="PANTHER" id="PTHR30432:SF1">
    <property type="entry name" value="DNA-BINDING TRANSCRIPTIONAL DUAL REGULATOR MODE"/>
    <property type="match status" value="1"/>
</dbReference>
<dbReference type="Proteomes" id="UP000503251">
    <property type="component" value="Chromosome"/>
</dbReference>
<evidence type="ECO:0000313" key="2">
    <source>
        <dbReference type="EMBL" id="QJT09528.1"/>
    </source>
</evidence>
<gene>
    <name evidence="3" type="ORF">DQK91_10985</name>
    <name evidence="2" type="ORF">E8L03_11515</name>
</gene>
<dbReference type="InterPro" id="IPR000847">
    <property type="entry name" value="LysR_HTH_N"/>
</dbReference>
<name>A0A6P1ZH76_9BACT</name>
<keyword evidence="5" id="KW-1185">Reference proteome</keyword>
<feature type="domain" description="HTH lysR-type" evidence="1">
    <location>
        <begin position="28"/>
        <end position="85"/>
    </location>
</feature>
<evidence type="ECO:0000313" key="3">
    <source>
        <dbReference type="EMBL" id="TVM33738.1"/>
    </source>
</evidence>
<dbReference type="GO" id="GO:0003700">
    <property type="term" value="F:DNA-binding transcription factor activity"/>
    <property type="evidence" value="ECO:0007669"/>
    <property type="project" value="InterPro"/>
</dbReference>
<reference evidence="3 4" key="1">
    <citation type="submission" date="2018-06" db="EMBL/GenBank/DDBJ databases">
        <title>Complete genome of Desulfovibrio marinus P48SEP.</title>
        <authorList>
            <person name="Crispim J.S."/>
            <person name="Vidigal P.M.P."/>
            <person name="Silva L.C.F."/>
            <person name="Araujo L.C."/>
            <person name="Laguardia C.N."/>
            <person name="Dias R.S."/>
            <person name="Sousa M.P."/>
            <person name="Paula S.O."/>
            <person name="Silva C."/>
        </authorList>
    </citation>
    <scope>NUCLEOTIDE SEQUENCE [LARGE SCALE GENOMIC DNA]</scope>
    <source>
        <strain evidence="3 4">P48SEP</strain>
    </source>
</reference>
<dbReference type="AlphaFoldDB" id="A0A6P1ZH76"/>
<proteinExistence type="predicted"/>
<dbReference type="EMBL" id="QMIF01000006">
    <property type="protein sequence ID" value="TVM33738.1"/>
    <property type="molecule type" value="Genomic_DNA"/>
</dbReference>
<evidence type="ECO:0000313" key="5">
    <source>
        <dbReference type="Proteomes" id="UP000503251"/>
    </source>
</evidence>
<dbReference type="InterPro" id="IPR036390">
    <property type="entry name" value="WH_DNA-bd_sf"/>
</dbReference>
<dbReference type="EMBL" id="CP039543">
    <property type="protein sequence ID" value="QJT09528.1"/>
    <property type="molecule type" value="Genomic_DNA"/>
</dbReference>
<evidence type="ECO:0000259" key="1">
    <source>
        <dbReference type="Pfam" id="PF00126"/>
    </source>
</evidence>
<dbReference type="PANTHER" id="PTHR30432">
    <property type="entry name" value="TRANSCRIPTIONAL REGULATOR MODE"/>
    <property type="match status" value="1"/>
</dbReference>
<dbReference type="InterPro" id="IPR051815">
    <property type="entry name" value="Molybdate_resp_trans_reg"/>
</dbReference>
<sequence>MDPVEPTLRLHLWLETPNGMLLGLGRAELLLLIHELGSLNKAAKTMGISYRAAWGRLKASEAAAGEPLLEKFGGQKGFALTPQGQQLAQTFKEWFLDVEAYALKKAEEMFPWPVRSFEDSQTGEADS</sequence>
<evidence type="ECO:0000313" key="4">
    <source>
        <dbReference type="Proteomes" id="UP000434052"/>
    </source>
</evidence>
<dbReference type="OrthoDB" id="9800709at2"/>
<dbReference type="InterPro" id="IPR036388">
    <property type="entry name" value="WH-like_DNA-bd_sf"/>
</dbReference>
<dbReference type="Pfam" id="PF00126">
    <property type="entry name" value="HTH_1"/>
    <property type="match status" value="1"/>
</dbReference>
<dbReference type="RefSeq" id="WP_144305405.1">
    <property type="nucleotide sequence ID" value="NZ_CP039543.1"/>
</dbReference>